<dbReference type="OrthoDB" id="10255128at2759"/>
<organism evidence="2 3">
    <name type="scientific">Allomyces macrogynus (strain ATCC 38327)</name>
    <name type="common">Allomyces javanicus var. macrogynus</name>
    <dbReference type="NCBI Taxonomy" id="578462"/>
    <lineage>
        <taxon>Eukaryota</taxon>
        <taxon>Fungi</taxon>
        <taxon>Fungi incertae sedis</taxon>
        <taxon>Blastocladiomycota</taxon>
        <taxon>Blastocladiomycetes</taxon>
        <taxon>Blastocladiales</taxon>
        <taxon>Blastocladiaceae</taxon>
        <taxon>Allomyces</taxon>
    </lineage>
</organism>
<dbReference type="PANTHER" id="PTHR28181">
    <property type="entry name" value="UPF0655 PROTEIN YCR015C"/>
    <property type="match status" value="1"/>
</dbReference>
<sequence>MKTTTTMAQKEMASARDADANCSDPDMTTSAINPAAEPNSQHHPQYLIWIDFDQTLTADDSIAHLAALPTASATQLAAAAPAVPWSSLVDAYLADYNACLRFQHPTANSSTEAAAKSRRDCTIQAVCSRILQLRPAEAQSVARLENARYFAGLDPRDVQAHGAEVVLHNGAREVLGRWVGMGREVVICSVNWSVDLIRGALDVDGLQVVCNDLEVDEVEGRTTGRILGGVLDGTDKLRRFEERLVEKGDEGVAVFIGDSLNDVPCMLRADIGILFAPSDPVKPSLLKLFDECGITLVDLATTTCSVDRVVHLAEAPCRLYRARSWAEIDRFLARA</sequence>
<dbReference type="PANTHER" id="PTHR28181:SF1">
    <property type="entry name" value="COLD TOLERANCE PROTEIN 1"/>
    <property type="match status" value="1"/>
</dbReference>
<protein>
    <submittedName>
        <fullName evidence="2">Uncharacterized protein</fullName>
    </submittedName>
</protein>
<reference evidence="3" key="2">
    <citation type="submission" date="2009-11" db="EMBL/GenBank/DDBJ databases">
        <title>The Genome Sequence of Allomyces macrogynus strain ATCC 38327.</title>
        <authorList>
            <consortium name="The Broad Institute Genome Sequencing Platform"/>
            <person name="Russ C."/>
            <person name="Cuomo C."/>
            <person name="Shea T."/>
            <person name="Young S.K."/>
            <person name="Zeng Q."/>
            <person name="Koehrsen M."/>
            <person name="Haas B."/>
            <person name="Borodovsky M."/>
            <person name="Guigo R."/>
            <person name="Alvarado L."/>
            <person name="Berlin A."/>
            <person name="Borenstein D."/>
            <person name="Chen Z."/>
            <person name="Engels R."/>
            <person name="Freedman E."/>
            <person name="Gellesch M."/>
            <person name="Goldberg J."/>
            <person name="Griggs A."/>
            <person name="Gujja S."/>
            <person name="Heiman D."/>
            <person name="Hepburn T."/>
            <person name="Howarth C."/>
            <person name="Jen D."/>
            <person name="Larson L."/>
            <person name="Lewis B."/>
            <person name="Mehta T."/>
            <person name="Park D."/>
            <person name="Pearson M."/>
            <person name="Roberts A."/>
            <person name="Saif S."/>
            <person name="Shenoy N."/>
            <person name="Sisk P."/>
            <person name="Stolte C."/>
            <person name="Sykes S."/>
            <person name="Walk T."/>
            <person name="White J."/>
            <person name="Yandava C."/>
            <person name="Burger G."/>
            <person name="Gray M.W."/>
            <person name="Holland P.W.H."/>
            <person name="King N."/>
            <person name="Lang F.B.F."/>
            <person name="Roger A.J."/>
            <person name="Ruiz-Trillo I."/>
            <person name="Lander E."/>
            <person name="Nusbaum C."/>
        </authorList>
    </citation>
    <scope>NUCLEOTIDE SEQUENCE [LARGE SCALE GENOMIC DNA]</scope>
    <source>
        <strain evidence="3">ATCC 38327</strain>
    </source>
</reference>
<evidence type="ECO:0000313" key="2">
    <source>
        <dbReference type="EMBL" id="KNE71314.1"/>
    </source>
</evidence>
<evidence type="ECO:0000256" key="1">
    <source>
        <dbReference type="SAM" id="MobiDB-lite"/>
    </source>
</evidence>
<gene>
    <name evidence="2" type="ORF">AMAG_15553</name>
</gene>
<dbReference type="STRING" id="578462.A0A0L0T9R2"/>
<dbReference type="Proteomes" id="UP000054350">
    <property type="component" value="Unassembled WGS sequence"/>
</dbReference>
<dbReference type="eggNOG" id="ENOG502S7B4">
    <property type="taxonomic scope" value="Eukaryota"/>
</dbReference>
<proteinExistence type="predicted"/>
<dbReference type="Pfam" id="PF12710">
    <property type="entry name" value="HAD"/>
    <property type="match status" value="1"/>
</dbReference>
<keyword evidence="3" id="KW-1185">Reference proteome</keyword>
<feature type="compositionally biased region" description="Polar residues" evidence="1">
    <location>
        <begin position="26"/>
        <end position="39"/>
    </location>
</feature>
<dbReference type="OMA" id="STTDMEC"/>
<name>A0A0L0T9R2_ALLM3</name>
<dbReference type="AlphaFoldDB" id="A0A0L0T9R2"/>
<dbReference type="Gene3D" id="3.40.50.1000">
    <property type="entry name" value="HAD superfamily/HAD-like"/>
    <property type="match status" value="1"/>
</dbReference>
<dbReference type="InterPro" id="IPR036412">
    <property type="entry name" value="HAD-like_sf"/>
</dbReference>
<dbReference type="InterPro" id="IPR050849">
    <property type="entry name" value="HAD-like_hydrolase_phosphatase"/>
</dbReference>
<dbReference type="VEuPathDB" id="FungiDB:AMAG_15553"/>
<dbReference type="SUPFAM" id="SSF56784">
    <property type="entry name" value="HAD-like"/>
    <property type="match status" value="1"/>
</dbReference>
<dbReference type="InterPro" id="IPR023214">
    <property type="entry name" value="HAD_sf"/>
</dbReference>
<reference evidence="2 3" key="1">
    <citation type="submission" date="2009-11" db="EMBL/GenBank/DDBJ databases">
        <title>Annotation of Allomyces macrogynus ATCC 38327.</title>
        <authorList>
            <consortium name="The Broad Institute Genome Sequencing Platform"/>
            <person name="Russ C."/>
            <person name="Cuomo C."/>
            <person name="Burger G."/>
            <person name="Gray M.W."/>
            <person name="Holland P.W.H."/>
            <person name="King N."/>
            <person name="Lang F.B.F."/>
            <person name="Roger A.J."/>
            <person name="Ruiz-Trillo I."/>
            <person name="Young S.K."/>
            <person name="Zeng Q."/>
            <person name="Gargeya S."/>
            <person name="Fitzgerald M."/>
            <person name="Haas B."/>
            <person name="Abouelleil A."/>
            <person name="Alvarado L."/>
            <person name="Arachchi H.M."/>
            <person name="Berlin A."/>
            <person name="Chapman S.B."/>
            <person name="Gearin G."/>
            <person name="Goldberg J."/>
            <person name="Griggs A."/>
            <person name="Gujja S."/>
            <person name="Hansen M."/>
            <person name="Heiman D."/>
            <person name="Howarth C."/>
            <person name="Larimer J."/>
            <person name="Lui A."/>
            <person name="MacDonald P.J.P."/>
            <person name="McCowen C."/>
            <person name="Montmayeur A."/>
            <person name="Murphy C."/>
            <person name="Neiman D."/>
            <person name="Pearson M."/>
            <person name="Priest M."/>
            <person name="Roberts A."/>
            <person name="Saif S."/>
            <person name="Shea T."/>
            <person name="Sisk P."/>
            <person name="Stolte C."/>
            <person name="Sykes S."/>
            <person name="Wortman J."/>
            <person name="Nusbaum C."/>
            <person name="Birren B."/>
        </authorList>
    </citation>
    <scope>NUCLEOTIDE SEQUENCE [LARGE SCALE GENOMIC DNA]</scope>
    <source>
        <strain evidence="2 3">ATCC 38327</strain>
    </source>
</reference>
<feature type="region of interest" description="Disordered" evidence="1">
    <location>
        <begin position="1"/>
        <end position="39"/>
    </location>
</feature>
<accession>A0A0L0T9R2</accession>
<dbReference type="EMBL" id="GG745371">
    <property type="protein sequence ID" value="KNE71314.1"/>
    <property type="molecule type" value="Genomic_DNA"/>
</dbReference>
<evidence type="ECO:0000313" key="3">
    <source>
        <dbReference type="Proteomes" id="UP000054350"/>
    </source>
</evidence>